<protein>
    <submittedName>
        <fullName evidence="1">Predicted protein</fullName>
    </submittedName>
</protein>
<accession>C1N5J2</accession>
<sequence length="502" mass="55418">MSHLGLDADDDSFPPGLGTTLGIHDDENYDAFLGELEEHLLGEVKRITKDLRNSDAAVDVSANLGGGDEDVTENSVIDKLDMKDVSAIKLTEHLEFVISVDLPGFKTKSTQNGYKGGYLMMEQCAQLRKKLSYIFSHDSKWFGQMMELKFTADFEILLPWSFYHEGEMIVDIAFEFRWPWTVSTDAADGMSLSKKPPHIHLSGHNDQISFGTPKEQTAAIQVGLSFKVLKLHAEICAKIPWLLGACVGPHFQMFWPFAVGVDLAPTSADASPYFVDLEYEEADKTKCKDSKKMALGKYFYAGVPEYKLDIRITFEGFSIKALNAALAAAKKKDPSEDAEAVVGTAEPHITLVHIWPRKELKFPNLKTWIGHADNVASTSAVEPVGIADMHVAKTPADVQKEEKQNEKEAADAATAVKKYNKDFKIAARKAFKDEFMDKVKGAVNEAKTKKIFLGVNDTQGNDYLAVYKEVTCVNLAPTAKKTGAITAVHAAAKMKVKSKKGR</sequence>
<evidence type="ECO:0000313" key="1">
    <source>
        <dbReference type="EMBL" id="EEH52303.1"/>
    </source>
</evidence>
<gene>
    <name evidence="1" type="ORF">MICPUCDRAFT_63679</name>
</gene>
<dbReference type="GeneID" id="9688607"/>
<keyword evidence="2" id="KW-1185">Reference proteome</keyword>
<dbReference type="KEGG" id="mpp:MICPUCDRAFT_63679"/>
<dbReference type="EMBL" id="GG663748">
    <property type="protein sequence ID" value="EEH52303.1"/>
    <property type="molecule type" value="Genomic_DNA"/>
</dbReference>
<dbReference type="AlphaFoldDB" id="C1N5J2"/>
<dbReference type="Proteomes" id="UP000001876">
    <property type="component" value="Unassembled WGS sequence"/>
</dbReference>
<organism evidence="2">
    <name type="scientific">Micromonas pusilla (strain CCMP1545)</name>
    <name type="common">Picoplanktonic green alga</name>
    <dbReference type="NCBI Taxonomy" id="564608"/>
    <lineage>
        <taxon>Eukaryota</taxon>
        <taxon>Viridiplantae</taxon>
        <taxon>Chlorophyta</taxon>
        <taxon>Mamiellophyceae</taxon>
        <taxon>Mamiellales</taxon>
        <taxon>Mamiellaceae</taxon>
        <taxon>Micromonas</taxon>
    </lineage>
</organism>
<proteinExistence type="predicted"/>
<evidence type="ECO:0000313" key="2">
    <source>
        <dbReference type="Proteomes" id="UP000001876"/>
    </source>
</evidence>
<reference evidence="1 2" key="1">
    <citation type="journal article" date="2009" name="Science">
        <title>Green evolution and dynamic adaptations revealed by genomes of the marine picoeukaryotes Micromonas.</title>
        <authorList>
            <person name="Worden A.Z."/>
            <person name="Lee J.H."/>
            <person name="Mock T."/>
            <person name="Rouze P."/>
            <person name="Simmons M.P."/>
            <person name="Aerts A.L."/>
            <person name="Allen A.E."/>
            <person name="Cuvelier M.L."/>
            <person name="Derelle E."/>
            <person name="Everett M.V."/>
            <person name="Foulon E."/>
            <person name="Grimwood J."/>
            <person name="Gundlach H."/>
            <person name="Henrissat B."/>
            <person name="Napoli C."/>
            <person name="McDonald S.M."/>
            <person name="Parker M.S."/>
            <person name="Rombauts S."/>
            <person name="Salamov A."/>
            <person name="Von Dassow P."/>
            <person name="Badger J.H."/>
            <person name="Coutinho P.M."/>
            <person name="Demir E."/>
            <person name="Dubchak I."/>
            <person name="Gentemann C."/>
            <person name="Eikrem W."/>
            <person name="Gready J.E."/>
            <person name="John U."/>
            <person name="Lanier W."/>
            <person name="Lindquist E.A."/>
            <person name="Lucas S."/>
            <person name="Mayer K.F."/>
            <person name="Moreau H."/>
            <person name="Not F."/>
            <person name="Otillar R."/>
            <person name="Panaud O."/>
            <person name="Pangilinan J."/>
            <person name="Paulsen I."/>
            <person name="Piegu B."/>
            <person name="Poliakov A."/>
            <person name="Robbens S."/>
            <person name="Schmutz J."/>
            <person name="Toulza E."/>
            <person name="Wyss T."/>
            <person name="Zelensky A."/>
            <person name="Zhou K."/>
            <person name="Armbrust E.V."/>
            <person name="Bhattacharya D."/>
            <person name="Goodenough U.W."/>
            <person name="Van de Peer Y."/>
            <person name="Grigoriev I.V."/>
        </authorList>
    </citation>
    <scope>NUCLEOTIDE SEQUENCE [LARGE SCALE GENOMIC DNA]</scope>
    <source>
        <strain evidence="1 2">CCMP1545</strain>
    </source>
</reference>
<name>C1N5J2_MICPC</name>
<dbReference type="RefSeq" id="XP_003063167.1">
    <property type="nucleotide sequence ID" value="XM_003063121.1"/>
</dbReference>